<evidence type="ECO:0000256" key="1">
    <source>
        <dbReference type="SAM" id="Phobius"/>
    </source>
</evidence>
<gene>
    <name evidence="2" type="ORF">DW206_07865</name>
</gene>
<evidence type="ECO:0000313" key="2">
    <source>
        <dbReference type="EMBL" id="RHH48545.1"/>
    </source>
</evidence>
<keyword evidence="1" id="KW-1133">Transmembrane helix</keyword>
<accession>A0A3A9HD82</accession>
<name>A0A3A9HD82_BACOV</name>
<evidence type="ECO:0000313" key="3">
    <source>
        <dbReference type="Proteomes" id="UP000283329"/>
    </source>
</evidence>
<comment type="caution">
    <text evidence="2">The sequence shown here is derived from an EMBL/GenBank/DDBJ whole genome shotgun (WGS) entry which is preliminary data.</text>
</comment>
<feature type="transmembrane region" description="Helical" evidence="1">
    <location>
        <begin position="49"/>
        <end position="71"/>
    </location>
</feature>
<dbReference type="Proteomes" id="UP000283329">
    <property type="component" value="Unassembled WGS sequence"/>
</dbReference>
<dbReference type="RefSeq" id="WP_117610482.1">
    <property type="nucleotide sequence ID" value="NZ_BAABYV010000001.1"/>
</dbReference>
<organism evidence="2 3">
    <name type="scientific">Bacteroides ovatus</name>
    <dbReference type="NCBI Taxonomy" id="28116"/>
    <lineage>
        <taxon>Bacteria</taxon>
        <taxon>Pseudomonadati</taxon>
        <taxon>Bacteroidota</taxon>
        <taxon>Bacteroidia</taxon>
        <taxon>Bacteroidales</taxon>
        <taxon>Bacteroidaceae</taxon>
        <taxon>Bacteroides</taxon>
    </lineage>
</organism>
<keyword evidence="1" id="KW-0472">Membrane</keyword>
<sequence>MKEDFDFNRIGKRLPYTTPDSFLDDIENNVWETVKQEMQPSGSKRNFRLWYSVTGGLVAASIALLIVFNLLPHHPRTNFEDVEKAFANLSSSDQDYLFATYQNDLFMNE</sequence>
<protein>
    <submittedName>
        <fullName evidence="2">Uncharacterized protein</fullName>
    </submittedName>
</protein>
<keyword evidence="1" id="KW-0812">Transmembrane</keyword>
<dbReference type="AlphaFoldDB" id="A0A3A9HD82"/>
<dbReference type="EMBL" id="QRJR01000005">
    <property type="protein sequence ID" value="RHH48545.1"/>
    <property type="molecule type" value="Genomic_DNA"/>
</dbReference>
<proteinExistence type="predicted"/>
<reference evidence="2 3" key="1">
    <citation type="submission" date="2018-08" db="EMBL/GenBank/DDBJ databases">
        <title>A genome reference for cultivated species of the human gut microbiota.</title>
        <authorList>
            <person name="Zou Y."/>
            <person name="Xue W."/>
            <person name="Luo G."/>
        </authorList>
    </citation>
    <scope>NUCLEOTIDE SEQUENCE [LARGE SCALE GENOMIC DNA]</scope>
    <source>
        <strain evidence="2 3">AM17-48</strain>
    </source>
</reference>